<organism evidence="3 4">
    <name type="scientific">Streptomyces himalayensis subsp. himalayensis</name>
    <dbReference type="NCBI Taxonomy" id="2756131"/>
    <lineage>
        <taxon>Bacteria</taxon>
        <taxon>Bacillati</taxon>
        <taxon>Actinomycetota</taxon>
        <taxon>Actinomycetes</taxon>
        <taxon>Kitasatosporales</taxon>
        <taxon>Streptomycetaceae</taxon>
        <taxon>Streptomyces</taxon>
        <taxon>Streptomyces himalayensis</taxon>
    </lineage>
</organism>
<feature type="transmembrane region" description="Helical" evidence="1">
    <location>
        <begin position="247"/>
        <end position="266"/>
    </location>
</feature>
<proteinExistence type="predicted"/>
<dbReference type="Proteomes" id="UP000545761">
    <property type="component" value="Unassembled WGS sequence"/>
</dbReference>
<dbReference type="EMBL" id="JACEHE010000019">
    <property type="protein sequence ID" value="MBA2949528.1"/>
    <property type="molecule type" value="Genomic_DNA"/>
</dbReference>
<evidence type="ECO:0000313" key="4">
    <source>
        <dbReference type="Proteomes" id="UP000545761"/>
    </source>
</evidence>
<feature type="transmembrane region" description="Helical" evidence="1">
    <location>
        <begin position="273"/>
        <end position="290"/>
    </location>
</feature>
<keyword evidence="1" id="KW-1133">Transmembrane helix</keyword>
<feature type="transmembrane region" description="Helical" evidence="1">
    <location>
        <begin position="20"/>
        <end position="39"/>
    </location>
</feature>
<feature type="domain" description="Glycosyltransferase RgtA/B/C/D-like" evidence="2">
    <location>
        <begin position="75"/>
        <end position="223"/>
    </location>
</feature>
<feature type="transmembrane region" description="Helical" evidence="1">
    <location>
        <begin position="208"/>
        <end position="235"/>
    </location>
</feature>
<gene>
    <name evidence="3" type="ORF">H1D24_27810</name>
</gene>
<sequence length="434" mass="46566">MSMSARLGSEHLTVPRARMMVFCVAAIGTVIRFILLYTTKGSADVSIFLGFSEEIEDSGPIRIYEQPLPWLPVYNHPPLAGWILLGMSELNGMGFSFAALIRLPATLADAVSSMLVFEILRRRTSVHSAMGCAWTVALSPLLIAISGYHGNNDPVAVMLAIAAAYLLVDKKRPWTAGLVAALSVSVKFVPVVTLPILLVVAARSGRQALLSFCAGLFGLTAFIWGPVVLTVPAALKENVVDYQGQPWPIWGLMRFADLLGISESSIAFAQGEGHLFFVLLCVAIGIWLVWRRPDEAPVVVGLTLALLLLLSTAGAVQYLAWAAVGMSATGLWQGLAYNAIVGAVAYMVYTGPSPMFWNEDTLSLAVFGWTVLALGIASGFRKVLARPQTATPLHPPPHPLHPSRARLTLCGRPEPDVRVGHASGTPRVLPGSRL</sequence>
<feature type="transmembrane region" description="Helical" evidence="1">
    <location>
        <begin position="174"/>
        <end position="201"/>
    </location>
</feature>
<dbReference type="GO" id="GO:0016740">
    <property type="term" value="F:transferase activity"/>
    <property type="evidence" value="ECO:0007669"/>
    <property type="project" value="UniProtKB-KW"/>
</dbReference>
<feature type="transmembrane region" description="Helical" evidence="1">
    <location>
        <begin position="129"/>
        <end position="149"/>
    </location>
</feature>
<keyword evidence="1" id="KW-0812">Transmembrane</keyword>
<comment type="caution">
    <text evidence="3">The sequence shown here is derived from an EMBL/GenBank/DDBJ whole genome shotgun (WGS) entry which is preliminary data.</text>
</comment>
<evidence type="ECO:0000256" key="1">
    <source>
        <dbReference type="SAM" id="Phobius"/>
    </source>
</evidence>
<dbReference type="InterPro" id="IPR038731">
    <property type="entry name" value="RgtA/B/C-like"/>
</dbReference>
<name>A0A7W0DRP6_9ACTN</name>
<dbReference type="Pfam" id="PF13231">
    <property type="entry name" value="PMT_2"/>
    <property type="match status" value="1"/>
</dbReference>
<dbReference type="AlphaFoldDB" id="A0A7W0DRP6"/>
<feature type="transmembrane region" description="Helical" evidence="1">
    <location>
        <begin position="361"/>
        <end position="380"/>
    </location>
</feature>
<dbReference type="RefSeq" id="WP_181660456.1">
    <property type="nucleotide sequence ID" value="NZ_JACEHE010000019.1"/>
</dbReference>
<reference evidence="3 4" key="1">
    <citation type="submission" date="2020-07" db="EMBL/GenBank/DDBJ databases">
        <title>Streptomyces isolated from Indian soil.</title>
        <authorList>
            <person name="Mandal S."/>
            <person name="Maiti P.K."/>
        </authorList>
    </citation>
    <scope>NUCLEOTIDE SEQUENCE [LARGE SCALE GENOMIC DNA]</scope>
    <source>
        <strain evidence="3 4">PSKA28</strain>
    </source>
</reference>
<keyword evidence="3" id="KW-0808">Transferase</keyword>
<feature type="transmembrane region" description="Helical" evidence="1">
    <location>
        <begin position="331"/>
        <end position="349"/>
    </location>
</feature>
<evidence type="ECO:0000313" key="3">
    <source>
        <dbReference type="EMBL" id="MBA2949528.1"/>
    </source>
</evidence>
<evidence type="ECO:0000259" key="2">
    <source>
        <dbReference type="Pfam" id="PF13231"/>
    </source>
</evidence>
<accession>A0A7W0DRP6</accession>
<keyword evidence="1" id="KW-0472">Membrane</keyword>
<feature type="transmembrane region" description="Helical" evidence="1">
    <location>
        <begin position="296"/>
        <end position="319"/>
    </location>
</feature>
<protein>
    <submittedName>
        <fullName evidence="3">Glycosyltransferase family 39 protein</fullName>
    </submittedName>
</protein>